<dbReference type="EMBL" id="CP159578">
    <property type="protein sequence ID" value="XCJ79427.1"/>
    <property type="molecule type" value="Genomic_DNA"/>
</dbReference>
<proteinExistence type="predicted"/>
<protein>
    <submittedName>
        <fullName evidence="1">Uncharacterized protein</fullName>
    </submittedName>
</protein>
<organism evidence="1">
    <name type="scientific">Salinicola endophyticus</name>
    <dbReference type="NCBI Taxonomy" id="1949083"/>
    <lineage>
        <taxon>Bacteria</taxon>
        <taxon>Pseudomonadati</taxon>
        <taxon>Pseudomonadota</taxon>
        <taxon>Gammaproteobacteria</taxon>
        <taxon>Oceanospirillales</taxon>
        <taxon>Halomonadaceae</taxon>
        <taxon>Salinicola</taxon>
    </lineage>
</organism>
<dbReference type="AlphaFoldDB" id="A0AB74UE96"/>
<accession>A0AB74UE96</accession>
<gene>
    <name evidence="1" type="ORF">ABV408_18595</name>
</gene>
<name>A0AB74UE96_9GAMM</name>
<dbReference type="RefSeq" id="WP_353980360.1">
    <property type="nucleotide sequence ID" value="NZ_CP159578.1"/>
</dbReference>
<sequence>MLTTPRTAAPKVGLMTPPATKAATLLTLALLAGCQSSLGPMSWTSGYREVTLATPDGQGTTTRTLANLCQSEPEQSGLIPLPPGCANDLNLQLMVVDPGDLTHGRAMGPARAAPLAAAASQRLDNRGRANERRVRLENEARQAMGSSATTDGL</sequence>
<dbReference type="PROSITE" id="PS51257">
    <property type="entry name" value="PROKAR_LIPOPROTEIN"/>
    <property type="match status" value="1"/>
</dbReference>
<evidence type="ECO:0000313" key="1">
    <source>
        <dbReference type="EMBL" id="XCJ79427.1"/>
    </source>
</evidence>
<reference evidence="1" key="1">
    <citation type="submission" date="2024-06" db="EMBL/GenBank/DDBJ databases">
        <title>Complete genome of Salinicola endophyticus HNIBRBA4755.</title>
        <authorList>
            <person name="Shin S.Y."/>
            <person name="Kang H."/>
            <person name="Song J."/>
        </authorList>
    </citation>
    <scope>NUCLEOTIDE SEQUENCE</scope>
    <source>
        <strain evidence="1">HNIBRBA4755</strain>
    </source>
</reference>